<dbReference type="InterPro" id="IPR045304">
    <property type="entry name" value="LbH_SAT"/>
</dbReference>
<dbReference type="RefSeq" id="WP_188507068.1">
    <property type="nucleotide sequence ID" value="NZ_BMER01000003.1"/>
</dbReference>
<dbReference type="Gene3D" id="1.10.3130.10">
    <property type="entry name" value="serine acetyltransferase, domain 1"/>
    <property type="match status" value="1"/>
</dbReference>
<keyword evidence="5" id="KW-1185">Reference proteome</keyword>
<protein>
    <submittedName>
        <fullName evidence="4">Serine acetyltransferase</fullName>
    </submittedName>
</protein>
<gene>
    <name evidence="4" type="ORF">GCM10007415_31910</name>
</gene>
<dbReference type="CDD" id="cd03354">
    <property type="entry name" value="LbH_SAT"/>
    <property type="match status" value="1"/>
</dbReference>
<dbReference type="PANTHER" id="PTHR42811">
    <property type="entry name" value="SERINE ACETYLTRANSFERASE"/>
    <property type="match status" value="1"/>
</dbReference>
<proteinExistence type="predicted"/>
<dbReference type="Gene3D" id="2.160.10.10">
    <property type="entry name" value="Hexapeptide repeat proteins"/>
    <property type="match status" value="1"/>
</dbReference>
<keyword evidence="2" id="KW-0808">Transferase</keyword>
<reference evidence="4" key="1">
    <citation type="journal article" date="2014" name="Int. J. Syst. Evol. Microbiol.">
        <title>Complete genome sequence of Corynebacterium casei LMG S-19264T (=DSM 44701T), isolated from a smear-ripened cheese.</title>
        <authorList>
            <consortium name="US DOE Joint Genome Institute (JGI-PGF)"/>
            <person name="Walter F."/>
            <person name="Albersmeier A."/>
            <person name="Kalinowski J."/>
            <person name="Ruckert C."/>
        </authorList>
    </citation>
    <scope>NUCLEOTIDE SEQUENCE</scope>
    <source>
        <strain evidence="4">CGMCC 1.12195</strain>
    </source>
</reference>
<dbReference type="InterPro" id="IPR011004">
    <property type="entry name" value="Trimer_LpxA-like_sf"/>
</dbReference>
<dbReference type="EMBL" id="BMER01000003">
    <property type="protein sequence ID" value="GGG94418.1"/>
    <property type="molecule type" value="Genomic_DNA"/>
</dbReference>
<evidence type="ECO:0000256" key="3">
    <source>
        <dbReference type="ARBA" id="ARBA00023315"/>
    </source>
</evidence>
<reference evidence="4" key="2">
    <citation type="submission" date="2020-09" db="EMBL/GenBank/DDBJ databases">
        <authorList>
            <person name="Sun Q."/>
            <person name="Zhou Y."/>
        </authorList>
    </citation>
    <scope>NUCLEOTIDE SEQUENCE</scope>
    <source>
        <strain evidence="4">CGMCC 1.12195</strain>
    </source>
</reference>
<dbReference type="SUPFAM" id="SSF51161">
    <property type="entry name" value="Trimeric LpxA-like enzymes"/>
    <property type="match status" value="1"/>
</dbReference>
<dbReference type="GO" id="GO:0016746">
    <property type="term" value="F:acyltransferase activity"/>
    <property type="evidence" value="ECO:0007669"/>
    <property type="project" value="UniProtKB-KW"/>
</dbReference>
<keyword evidence="1" id="KW-0028">Amino-acid biosynthesis</keyword>
<keyword evidence="3" id="KW-0012">Acyltransferase</keyword>
<comment type="caution">
    <text evidence="4">The sequence shown here is derived from an EMBL/GenBank/DDBJ whole genome shotgun (WGS) entry which is preliminary data.</text>
</comment>
<name>A0A917MCY7_9SPHI</name>
<dbReference type="AlphaFoldDB" id="A0A917MCY7"/>
<evidence type="ECO:0000313" key="5">
    <source>
        <dbReference type="Proteomes" id="UP000660862"/>
    </source>
</evidence>
<evidence type="ECO:0000313" key="4">
    <source>
        <dbReference type="EMBL" id="GGG94418.1"/>
    </source>
</evidence>
<dbReference type="Proteomes" id="UP000660862">
    <property type="component" value="Unassembled WGS sequence"/>
</dbReference>
<accession>A0A917MCY7</accession>
<evidence type="ECO:0000256" key="1">
    <source>
        <dbReference type="ARBA" id="ARBA00022605"/>
    </source>
</evidence>
<evidence type="ECO:0000256" key="2">
    <source>
        <dbReference type="ARBA" id="ARBA00022679"/>
    </source>
</evidence>
<dbReference type="GO" id="GO:0008652">
    <property type="term" value="P:amino acid biosynthetic process"/>
    <property type="evidence" value="ECO:0007669"/>
    <property type="project" value="UniProtKB-KW"/>
</dbReference>
<dbReference type="InterPro" id="IPR042122">
    <property type="entry name" value="Ser_AcTrfase_N_sf"/>
</dbReference>
<organism evidence="4 5">
    <name type="scientific">Parapedobacter pyrenivorans</name>
    <dbReference type="NCBI Taxonomy" id="1305674"/>
    <lineage>
        <taxon>Bacteria</taxon>
        <taxon>Pseudomonadati</taxon>
        <taxon>Bacteroidota</taxon>
        <taxon>Sphingobacteriia</taxon>
        <taxon>Sphingobacteriales</taxon>
        <taxon>Sphingobacteriaceae</taxon>
        <taxon>Parapedobacter</taxon>
    </lineage>
</organism>
<sequence length="270" mass="30027">MNDEFFKYLHDKQREIADVPPNGEIAAWALRLLDLLFPERQTHPDRNMEQLKAQFAQSEKELVNILNRTKACEDCNNGLITKQFYGALPELHRVMHTDATAIYEGDPAATSTFEVIRTYPGFFAIALYRFAHALLTMEVPLLPRILTEYGHSQTGIDIHPAAAIGEYFCIDHGTGVVIGETAVIGHQVKVYQGVTLGAMSVEKFLANTRRHPTIEDRVVIYAGATILGGDTIIGHDSVIGGNVWLTSSIPPYTTVYHQPTVKIVDSKTIH</sequence>